<name>A0A0W0FM00_MONRR</name>
<dbReference type="Proteomes" id="UP000054988">
    <property type="component" value="Unassembled WGS sequence"/>
</dbReference>
<dbReference type="EMBL" id="LATX01001858">
    <property type="protein sequence ID" value="KTB37298.1"/>
    <property type="molecule type" value="Genomic_DNA"/>
</dbReference>
<accession>A0A0W0FM00</accession>
<evidence type="ECO:0000313" key="2">
    <source>
        <dbReference type="Proteomes" id="UP000054988"/>
    </source>
</evidence>
<dbReference type="AlphaFoldDB" id="A0A0W0FM00"/>
<sequence length="38" mass="4284">MRKSGKVESGEEGSRPLKFWCSEKVGKWWKVGSSLVIS</sequence>
<protein>
    <submittedName>
        <fullName evidence="1">Uncharacterized protein</fullName>
    </submittedName>
</protein>
<evidence type="ECO:0000313" key="1">
    <source>
        <dbReference type="EMBL" id="KTB37298.1"/>
    </source>
</evidence>
<organism evidence="1 2">
    <name type="scientific">Moniliophthora roreri</name>
    <name type="common">Frosty pod rot fungus</name>
    <name type="synonym">Monilia roreri</name>
    <dbReference type="NCBI Taxonomy" id="221103"/>
    <lineage>
        <taxon>Eukaryota</taxon>
        <taxon>Fungi</taxon>
        <taxon>Dikarya</taxon>
        <taxon>Basidiomycota</taxon>
        <taxon>Agaricomycotina</taxon>
        <taxon>Agaricomycetes</taxon>
        <taxon>Agaricomycetidae</taxon>
        <taxon>Agaricales</taxon>
        <taxon>Marasmiineae</taxon>
        <taxon>Marasmiaceae</taxon>
        <taxon>Moniliophthora</taxon>
    </lineage>
</organism>
<proteinExistence type="predicted"/>
<comment type="caution">
    <text evidence="1">The sequence shown here is derived from an EMBL/GenBank/DDBJ whole genome shotgun (WGS) entry which is preliminary data.</text>
</comment>
<reference evidence="1 2" key="1">
    <citation type="submission" date="2015-12" db="EMBL/GenBank/DDBJ databases">
        <title>Draft genome sequence of Moniliophthora roreri, the causal agent of frosty pod rot of cacao.</title>
        <authorList>
            <person name="Aime M.C."/>
            <person name="Diaz-Valderrama J.R."/>
            <person name="Kijpornyongpan T."/>
            <person name="Phillips-Mora W."/>
        </authorList>
    </citation>
    <scope>NUCLEOTIDE SEQUENCE [LARGE SCALE GENOMIC DNA]</scope>
    <source>
        <strain evidence="1 2">MCA 2952</strain>
    </source>
</reference>
<gene>
    <name evidence="1" type="ORF">WG66_10135</name>
</gene>